<keyword evidence="2" id="KW-0732">Signal</keyword>
<proteinExistence type="predicted"/>
<comment type="caution">
    <text evidence="3">The sequence shown here is derived from an EMBL/GenBank/DDBJ whole genome shotgun (WGS) entry which is preliminary data.</text>
</comment>
<feature type="compositionally biased region" description="Polar residues" evidence="1">
    <location>
        <begin position="255"/>
        <end position="273"/>
    </location>
</feature>
<sequence>METTFMAIIGCLAFALFLYSLKTCLKTNSTASFVSDLDHSHCPPPDPRSTVRLSTAGIRAQTMLEIGARNNRASRNASTSGNPAPTSRQPRSGGQRLHRDAIDSVDPLPLYEDPVSVPSSSPCYSCTVDAAEHTLQIEHIRAQQNQSSLSQETYDTHETHVSMEDPPPDYVPRTNEEQIHPSSAGTPSATAATTAATTITVTTATAAIATIAMVSTLAAMAPETSTTSQTQQPYLSHSLEMRASPTRDQQENEARQNPTASSDSNNCSNQNVN</sequence>
<organism evidence="3 4">
    <name type="scientific">Lobosporangium transversale</name>
    <dbReference type="NCBI Taxonomy" id="64571"/>
    <lineage>
        <taxon>Eukaryota</taxon>
        <taxon>Fungi</taxon>
        <taxon>Fungi incertae sedis</taxon>
        <taxon>Mucoromycota</taxon>
        <taxon>Mortierellomycotina</taxon>
        <taxon>Mortierellomycetes</taxon>
        <taxon>Mortierellales</taxon>
        <taxon>Mortierellaceae</taxon>
        <taxon>Lobosporangium</taxon>
    </lineage>
</organism>
<dbReference type="Proteomes" id="UP000193648">
    <property type="component" value="Unassembled WGS sequence"/>
</dbReference>
<dbReference type="RefSeq" id="XP_021882053.1">
    <property type="nucleotide sequence ID" value="XM_022028738.1"/>
</dbReference>
<evidence type="ECO:0000313" key="4">
    <source>
        <dbReference type="Proteomes" id="UP000193648"/>
    </source>
</evidence>
<feature type="compositionally biased region" description="Basic and acidic residues" evidence="1">
    <location>
        <begin position="154"/>
        <end position="163"/>
    </location>
</feature>
<feature type="compositionally biased region" description="Polar residues" evidence="1">
    <location>
        <begin position="143"/>
        <end position="153"/>
    </location>
</feature>
<feature type="region of interest" description="Disordered" evidence="1">
    <location>
        <begin position="239"/>
        <end position="273"/>
    </location>
</feature>
<feature type="region of interest" description="Disordered" evidence="1">
    <location>
        <begin position="66"/>
        <end position="97"/>
    </location>
</feature>
<protein>
    <submittedName>
        <fullName evidence="3">Uncharacterized protein</fullName>
    </submittedName>
</protein>
<feature type="chain" id="PRO_5012440756" evidence="2">
    <location>
        <begin position="27"/>
        <end position="273"/>
    </location>
</feature>
<accession>A0A1Y2GPT8</accession>
<dbReference type="EMBL" id="MCFF01000015">
    <property type="protein sequence ID" value="ORZ18258.1"/>
    <property type="molecule type" value="Genomic_DNA"/>
</dbReference>
<evidence type="ECO:0000256" key="2">
    <source>
        <dbReference type="SAM" id="SignalP"/>
    </source>
</evidence>
<dbReference type="AlphaFoldDB" id="A0A1Y2GPT8"/>
<feature type="compositionally biased region" description="Polar residues" evidence="1">
    <location>
        <begin position="71"/>
        <end position="92"/>
    </location>
</feature>
<evidence type="ECO:0000313" key="3">
    <source>
        <dbReference type="EMBL" id="ORZ18258.1"/>
    </source>
</evidence>
<gene>
    <name evidence="3" type="ORF">BCR41DRAFT_395498</name>
</gene>
<feature type="region of interest" description="Disordered" evidence="1">
    <location>
        <begin position="143"/>
        <end position="167"/>
    </location>
</feature>
<name>A0A1Y2GPT8_9FUNG</name>
<dbReference type="InParanoid" id="A0A1Y2GPT8"/>
<dbReference type="GeneID" id="33570581"/>
<keyword evidence="4" id="KW-1185">Reference proteome</keyword>
<evidence type="ECO:0000256" key="1">
    <source>
        <dbReference type="SAM" id="MobiDB-lite"/>
    </source>
</evidence>
<feature type="signal peptide" evidence="2">
    <location>
        <begin position="1"/>
        <end position="26"/>
    </location>
</feature>
<reference evidence="3 4" key="1">
    <citation type="submission" date="2016-07" db="EMBL/GenBank/DDBJ databases">
        <title>Pervasive Adenine N6-methylation of Active Genes in Fungi.</title>
        <authorList>
            <consortium name="DOE Joint Genome Institute"/>
            <person name="Mondo S.J."/>
            <person name="Dannebaum R.O."/>
            <person name="Kuo R.C."/>
            <person name="Labutti K."/>
            <person name="Haridas S."/>
            <person name="Kuo A."/>
            <person name="Salamov A."/>
            <person name="Ahrendt S.R."/>
            <person name="Lipzen A."/>
            <person name="Sullivan W."/>
            <person name="Andreopoulos W.B."/>
            <person name="Clum A."/>
            <person name="Lindquist E."/>
            <person name="Daum C."/>
            <person name="Ramamoorthy G.K."/>
            <person name="Gryganskyi A."/>
            <person name="Culley D."/>
            <person name="Magnuson J.K."/>
            <person name="James T.Y."/>
            <person name="O'Malley M.A."/>
            <person name="Stajich J.E."/>
            <person name="Spatafora J.W."/>
            <person name="Visel A."/>
            <person name="Grigoriev I.V."/>
        </authorList>
    </citation>
    <scope>NUCLEOTIDE SEQUENCE [LARGE SCALE GENOMIC DNA]</scope>
    <source>
        <strain evidence="3 4">NRRL 3116</strain>
    </source>
</reference>